<dbReference type="EMBL" id="ABWN01000024">
    <property type="protein sequence ID" value="EFF68825.1"/>
    <property type="molecule type" value="Genomic_DNA"/>
</dbReference>
<reference evidence="2 3" key="1">
    <citation type="submission" date="2010-02" db="EMBL/GenBank/DDBJ databases">
        <authorList>
            <person name="Weinstock G."/>
            <person name="Sodergren E."/>
            <person name="Clifton S."/>
            <person name="Fulton L."/>
            <person name="Fulton B."/>
            <person name="Courtney L."/>
            <person name="Fronick C."/>
            <person name="Harrison M."/>
            <person name="Strong C."/>
            <person name="Farmer C."/>
            <person name="Delahaunty K."/>
            <person name="Markovic C."/>
            <person name="Hall O."/>
            <person name="Minx P."/>
            <person name="Tomlinson C."/>
            <person name="Mitreva M."/>
            <person name="Nelson J."/>
            <person name="Hou S."/>
            <person name="Wollam A."/>
            <person name="Pepin K.H."/>
            <person name="Johnson M."/>
            <person name="Bhonagiri V."/>
            <person name="Zhang X."/>
            <person name="Suruliraj S."/>
            <person name="Warren W."/>
            <person name="Chinwalla A."/>
            <person name="Mardis E.R."/>
            <person name="Wilson R.K."/>
        </authorList>
    </citation>
    <scope>NUCLEOTIDE SEQUENCE [LARGE SCALE GENOMIC DNA]</scope>
    <source>
        <strain evidence="2 3">DSM 2876</strain>
    </source>
</reference>
<accession>D4RYX6</accession>
<proteinExistence type="predicted"/>
<gene>
    <name evidence="2" type="ORF">BUTYVIB_01040</name>
</gene>
<sequence>MLIMRNFEMLPTEENVFSTFCNNVLGRNEDVKYFYEMLMSYDFSASIAIDGRWGSGKTFFVHHVMLLIDAMNSNSNLDSEKRDKIISKVRMDDSIKTELTSMCAVYYDAWKNDNDNEPILSLIYEIASQLCISINSDWIDGKKKFCNLAGTILECLSKKNINNMIECLKSENPFEEIKKQRSIENRISEFFKMIPEERANKVVIFIDELDRCKPIFTIRLLEQIKHYINDDRVMFVFSVNIDELQHTIKKYYGNGFDSCRYLDRFFFQRISLPPTNKTEFYEYMGLGSRYYVDIVTRRICDIYNMQYREMTRYCSQVRTAVYKITHRDVRRCIFPVEKGHVLVINIIVPLIIALRNMDTSKYNNFVNGKDYEPLMTLFSEEDNCLEILRYFLNNKDSSEEKEDKIKITKDEMLMKVYNAIFNNDKEYKSGVMIGGCEFDNKTKEFAIRCSNMMTSSADYSI</sequence>
<dbReference type="SUPFAM" id="SSF52540">
    <property type="entry name" value="P-loop containing nucleoside triphosphate hydrolases"/>
    <property type="match status" value="1"/>
</dbReference>
<comment type="caution">
    <text evidence="2">The sequence shown here is derived from an EMBL/GenBank/DDBJ whole genome shotgun (WGS) entry which is preliminary data.</text>
</comment>
<keyword evidence="3" id="KW-1185">Reference proteome</keyword>
<dbReference type="Pfam" id="PF07693">
    <property type="entry name" value="KAP_NTPase"/>
    <property type="match status" value="1"/>
</dbReference>
<name>D4RYX6_9FIRM</name>
<dbReference type="HOGENOM" id="CLU_048532_0_0_9"/>
<dbReference type="Gene3D" id="3.40.50.300">
    <property type="entry name" value="P-loop containing nucleotide triphosphate hydrolases"/>
    <property type="match status" value="1"/>
</dbReference>
<evidence type="ECO:0000313" key="2">
    <source>
        <dbReference type="EMBL" id="EFF68825.1"/>
    </source>
</evidence>
<dbReference type="AlphaFoldDB" id="D4RYX6"/>
<evidence type="ECO:0000313" key="3">
    <source>
        <dbReference type="Proteomes" id="UP000006238"/>
    </source>
</evidence>
<dbReference type="Proteomes" id="UP000006238">
    <property type="component" value="Unassembled WGS sequence"/>
</dbReference>
<feature type="domain" description="KAP NTPase" evidence="1">
    <location>
        <begin position="33"/>
        <end position="283"/>
    </location>
</feature>
<protein>
    <submittedName>
        <fullName evidence="2">KAP family P-loop domain protein</fullName>
    </submittedName>
</protein>
<organism evidence="2 3">
    <name type="scientific">Eshraghiella crossota DSM 2876</name>
    <dbReference type="NCBI Taxonomy" id="511680"/>
    <lineage>
        <taxon>Bacteria</taxon>
        <taxon>Bacillati</taxon>
        <taxon>Bacillota</taxon>
        <taxon>Clostridia</taxon>
        <taxon>Lachnospirales</taxon>
        <taxon>Lachnospiraceae</taxon>
        <taxon>Eshraghiella</taxon>
    </lineage>
</organism>
<dbReference type="eggNOG" id="COG4928">
    <property type="taxonomic scope" value="Bacteria"/>
</dbReference>
<dbReference type="InterPro" id="IPR011646">
    <property type="entry name" value="KAP_P-loop"/>
</dbReference>
<dbReference type="InterPro" id="IPR027417">
    <property type="entry name" value="P-loop_NTPase"/>
</dbReference>
<evidence type="ECO:0000259" key="1">
    <source>
        <dbReference type="Pfam" id="PF07693"/>
    </source>
</evidence>